<feature type="region of interest" description="Disordered" evidence="1">
    <location>
        <begin position="1"/>
        <end position="100"/>
    </location>
</feature>
<accession>A0A6C1DQX8</accession>
<evidence type="ECO:0000256" key="1">
    <source>
        <dbReference type="SAM" id="MobiDB-lite"/>
    </source>
</evidence>
<reference evidence="3 4" key="1">
    <citation type="journal article" date="2019" name="BMC Genomics">
        <title>Chromosome level assembly and comparative genome analysis confirm lager-brewing yeasts originated from a single hybridization.</title>
        <authorList>
            <person name="Salazar A.N."/>
            <person name="Gorter de Vries A.R."/>
            <person name="van den Broek M."/>
            <person name="Brouwers N."/>
            <person name="de la Torre Cortes P."/>
            <person name="Kuijpers N.G.A."/>
            <person name="Daran J.G."/>
            <person name="Abeel T."/>
        </authorList>
    </citation>
    <scope>NUCLEOTIDE SEQUENCE [LARGE SCALE GENOMIC DNA]</scope>
    <source>
        <strain evidence="3 4">CBS 1483</strain>
    </source>
</reference>
<dbReference type="AlphaFoldDB" id="A0A6C1DQX8"/>
<name>A0A6C1DQX8_SACPS</name>
<dbReference type="PANTHER" id="PTHR12894:SF28">
    <property type="entry name" value="VACUOLAR PROTEIN SORTING-ASSOCIATED PROTEIN 3"/>
    <property type="match status" value="1"/>
</dbReference>
<feature type="compositionally biased region" description="Basic and acidic residues" evidence="1">
    <location>
        <begin position="1"/>
        <end position="53"/>
    </location>
</feature>
<dbReference type="Proteomes" id="UP000501346">
    <property type="component" value="Chromosome ScIV"/>
</dbReference>
<sequence length="1011" mass="116910">MVKKKTNNDKGKEVKENEGKLDIDSESSPHERENDKKKTEDDSLRARESEETNTHNANPNETVRADKFSQEESRPIEDSPHTDKNTAQESCQPSSAEDNVINTDITSLNEKTSTNDEQEKGLPLKISEGPFTISTLLDNVPSDLIYTCCEAYENHIFLGTTTGDLLHYFELERGNYMLVSQTKFDAESNSKIDKILLLPKVEGALILCDNELVLFILPEFAPRPNTTRLKGISDVVICNFSRSSKAYRIYAFHAEGVRLLKISADSLVLTKAFNFKLIDKACAHEETLMVSKLNSYELINLKSSQVIPLFRISETDEDLEPIITSFNEQSEFLVCSGGGSYDSGAMALVVNHHGDIIKGTIVLKNYPRNVIVEFPYIIAESAFQSVDIYSALPSEKSQLLQSITTSGSDLKISKSDNVFTNTNNSEEFKEKIFNKLRLEPLTHSDNKFRIERECAFVEESYEEKTSLIVYNNLGIHLLVPTPMVLRFTSCEESEIDNIEDQLKKLAKKDLTKFEHIEAKYLMSLLLFLMTLHYDHIEDEVMKKWCDFSDKVDIRILFYMFGWKVYSEIWCFHGLINIVERLKSLKLTNKCENILKMLLMMKNELKKKNKTGLLTNDFDDIMKTIDITLFKLRLEKKETITVDMFERESYDEIIREINLHDDKLPRIELLIEIYKEKGEYLKALNLLREAGDYISLVSFIEENLKKLPEDYIKERIADDLLLTLKQGDENTEECAIKKVLKILDMACINKNDFLNKIPAEETSLKVSFIEQLGVQNSNDSKFLFNYYLAKLREIINQSNIWSILGDFIKEYKDDFAYDKTDITNFIHIKLKHSLQCENFSKYYEKCENLKSENEKDDEFINFTFDEISKIDKEHILSLLFFPNELTNWVSSEELLKIYLSFNDFRSVEKYIGKQNLVAVMKQYLDISSLNYSVELVTNLLQRNFELLDDTDIQLKILETIPSVFPVQTISELLLKVLIKYQEKKEESNLRKCLLKNQISISDELSRNFDSQG</sequence>
<dbReference type="InterPro" id="IPR032914">
    <property type="entry name" value="Vam6/VPS39/TRAP1"/>
</dbReference>
<evidence type="ECO:0000259" key="2">
    <source>
        <dbReference type="PROSITE" id="PS50219"/>
    </source>
</evidence>
<feature type="domain" description="CNH" evidence="2">
    <location>
        <begin position="143"/>
        <end position="418"/>
    </location>
</feature>
<gene>
    <name evidence="3" type="primary">VPS3_1</name>
    <name evidence="3" type="ORF">GRS66_001215</name>
</gene>
<dbReference type="GO" id="GO:0006914">
    <property type="term" value="P:autophagy"/>
    <property type="evidence" value="ECO:0007669"/>
    <property type="project" value="TreeGrafter"/>
</dbReference>
<dbReference type="InterPro" id="IPR001180">
    <property type="entry name" value="CNH_dom"/>
</dbReference>
<protein>
    <submittedName>
        <fullName evidence="3">Vacuolar protein sorting-associated protein 3</fullName>
    </submittedName>
</protein>
<keyword evidence="4" id="KW-1185">Reference proteome</keyword>
<dbReference type="EMBL" id="CP048985">
    <property type="protein sequence ID" value="QID78983.1"/>
    <property type="molecule type" value="Genomic_DNA"/>
</dbReference>
<feature type="compositionally biased region" description="Polar residues" evidence="1">
    <location>
        <begin position="87"/>
        <end position="100"/>
    </location>
</feature>
<dbReference type="PANTHER" id="PTHR12894">
    <property type="entry name" value="CNH DOMAIN CONTAINING"/>
    <property type="match status" value="1"/>
</dbReference>
<evidence type="ECO:0000313" key="3">
    <source>
        <dbReference type="EMBL" id="QID78983.1"/>
    </source>
</evidence>
<evidence type="ECO:0000313" key="4">
    <source>
        <dbReference type="Proteomes" id="UP000501346"/>
    </source>
</evidence>
<dbReference type="GO" id="GO:0000329">
    <property type="term" value="C:fungal-type vacuole membrane"/>
    <property type="evidence" value="ECO:0007669"/>
    <property type="project" value="TreeGrafter"/>
</dbReference>
<proteinExistence type="predicted"/>
<dbReference type="PROSITE" id="PS50219">
    <property type="entry name" value="CNH"/>
    <property type="match status" value="1"/>
</dbReference>
<organism evidence="3 4">
    <name type="scientific">Saccharomyces pastorianus</name>
    <name type="common">Lager yeast</name>
    <name type="synonym">Saccharomyces cerevisiae x Saccharomyces eubayanus</name>
    <dbReference type="NCBI Taxonomy" id="27292"/>
    <lineage>
        <taxon>Eukaryota</taxon>
        <taxon>Fungi</taxon>
        <taxon>Dikarya</taxon>
        <taxon>Ascomycota</taxon>
        <taxon>Saccharomycotina</taxon>
        <taxon>Saccharomycetes</taxon>
        <taxon>Saccharomycetales</taxon>
        <taxon>Saccharomycetaceae</taxon>
        <taxon>Saccharomyces</taxon>
    </lineage>
</organism>
<dbReference type="GO" id="GO:0034058">
    <property type="term" value="P:endosomal vesicle fusion"/>
    <property type="evidence" value="ECO:0007669"/>
    <property type="project" value="TreeGrafter"/>
</dbReference>
<dbReference type="OrthoDB" id="5325112at2759"/>
<feature type="compositionally biased region" description="Basic and acidic residues" evidence="1">
    <location>
        <begin position="63"/>
        <end position="86"/>
    </location>
</feature>